<dbReference type="AlphaFoldDB" id="A0A2P2Q1P7"/>
<sequence length="36" mass="4290">MQVCMAKCLPHIEVYKLLPSSLHHCNFKLTQCHWHI</sequence>
<evidence type="ECO:0000313" key="1">
    <source>
        <dbReference type="EMBL" id="MBX60936.1"/>
    </source>
</evidence>
<name>A0A2P2Q1P7_RHIMU</name>
<proteinExistence type="predicted"/>
<accession>A0A2P2Q1P7</accession>
<organism evidence="1">
    <name type="scientific">Rhizophora mucronata</name>
    <name type="common">Asiatic mangrove</name>
    <dbReference type="NCBI Taxonomy" id="61149"/>
    <lineage>
        <taxon>Eukaryota</taxon>
        <taxon>Viridiplantae</taxon>
        <taxon>Streptophyta</taxon>
        <taxon>Embryophyta</taxon>
        <taxon>Tracheophyta</taxon>
        <taxon>Spermatophyta</taxon>
        <taxon>Magnoliopsida</taxon>
        <taxon>eudicotyledons</taxon>
        <taxon>Gunneridae</taxon>
        <taxon>Pentapetalae</taxon>
        <taxon>rosids</taxon>
        <taxon>fabids</taxon>
        <taxon>Malpighiales</taxon>
        <taxon>Rhizophoraceae</taxon>
        <taxon>Rhizophora</taxon>
    </lineage>
</organism>
<protein>
    <submittedName>
        <fullName evidence="1">Uncharacterized protein</fullName>
    </submittedName>
</protein>
<reference evidence="1" key="1">
    <citation type="submission" date="2018-02" db="EMBL/GenBank/DDBJ databases">
        <title>Rhizophora mucronata_Transcriptome.</title>
        <authorList>
            <person name="Meera S.P."/>
            <person name="Sreeshan A."/>
            <person name="Augustine A."/>
        </authorList>
    </citation>
    <scope>NUCLEOTIDE SEQUENCE</scope>
    <source>
        <tissue evidence="1">Leaf</tissue>
    </source>
</reference>
<dbReference type="EMBL" id="GGEC01080452">
    <property type="protein sequence ID" value="MBX60936.1"/>
    <property type="molecule type" value="Transcribed_RNA"/>
</dbReference>